<protein>
    <submittedName>
        <fullName evidence="1">Uncharacterized protein</fullName>
    </submittedName>
</protein>
<organism evidence="1 2">
    <name type="scientific">Cystobacter ferrugineus</name>
    <dbReference type="NCBI Taxonomy" id="83449"/>
    <lineage>
        <taxon>Bacteria</taxon>
        <taxon>Pseudomonadati</taxon>
        <taxon>Myxococcota</taxon>
        <taxon>Myxococcia</taxon>
        <taxon>Myxococcales</taxon>
        <taxon>Cystobacterineae</taxon>
        <taxon>Archangiaceae</taxon>
        <taxon>Cystobacter</taxon>
    </lineage>
</organism>
<reference evidence="1 2" key="2">
    <citation type="submission" date="2016-12" db="EMBL/GenBank/DDBJ databases">
        <title>Draft Genome Sequence of Cystobacter ferrugineus Strain Cbfe23.</title>
        <authorList>
            <person name="Akbar S."/>
            <person name="Dowd S.E."/>
            <person name="Stevens D.C."/>
        </authorList>
    </citation>
    <scope>NUCLEOTIDE SEQUENCE [LARGE SCALE GENOMIC DNA]</scope>
    <source>
        <strain evidence="1 2">Cbfe23</strain>
    </source>
</reference>
<gene>
    <name evidence="1" type="ORF">BON30_00650</name>
</gene>
<dbReference type="AlphaFoldDB" id="A0A1L9BHL2"/>
<accession>A0A1L9BHL2</accession>
<name>A0A1L9BHL2_9BACT</name>
<reference evidence="2" key="1">
    <citation type="submission" date="2016-11" db="EMBL/GenBank/DDBJ databases">
        <authorList>
            <person name="Shukria A."/>
            <person name="Stevens D.C."/>
        </authorList>
    </citation>
    <scope>NUCLEOTIDE SEQUENCE [LARGE SCALE GENOMIC DNA]</scope>
    <source>
        <strain evidence="2">Cbfe23</strain>
    </source>
</reference>
<proteinExistence type="predicted"/>
<dbReference type="Proteomes" id="UP000182229">
    <property type="component" value="Unassembled WGS sequence"/>
</dbReference>
<dbReference type="STRING" id="83449.BON30_00650"/>
<dbReference type="EMBL" id="MPIN01000001">
    <property type="protein sequence ID" value="OJH41784.1"/>
    <property type="molecule type" value="Genomic_DNA"/>
</dbReference>
<keyword evidence="2" id="KW-1185">Reference proteome</keyword>
<evidence type="ECO:0000313" key="1">
    <source>
        <dbReference type="EMBL" id="OJH41784.1"/>
    </source>
</evidence>
<evidence type="ECO:0000313" key="2">
    <source>
        <dbReference type="Proteomes" id="UP000182229"/>
    </source>
</evidence>
<sequence>MPVRLTLPCCAAGTSESVTGGGAVRAVALVFCVGAVGVVGEVGEVGALRAVEVVEGGGLTVGRLTFIYMIIVNSG</sequence>
<comment type="caution">
    <text evidence="1">The sequence shown here is derived from an EMBL/GenBank/DDBJ whole genome shotgun (WGS) entry which is preliminary data.</text>
</comment>